<dbReference type="Proteomes" id="UP000018936">
    <property type="component" value="Unassembled WGS sequence"/>
</dbReference>
<sequence>MGNLRQRFENMAKTAEEENKKKAEEERARRQARELQETQEKSKVRILSLD</sequence>
<evidence type="ECO:0000313" key="3">
    <source>
        <dbReference type="Proteomes" id="UP000018936"/>
    </source>
</evidence>
<organism evidence="2 3">
    <name type="scientific">Ophiophagus hannah</name>
    <name type="common">King cobra</name>
    <name type="synonym">Naja hannah</name>
    <dbReference type="NCBI Taxonomy" id="8665"/>
    <lineage>
        <taxon>Eukaryota</taxon>
        <taxon>Metazoa</taxon>
        <taxon>Chordata</taxon>
        <taxon>Craniata</taxon>
        <taxon>Vertebrata</taxon>
        <taxon>Euteleostomi</taxon>
        <taxon>Lepidosauria</taxon>
        <taxon>Squamata</taxon>
        <taxon>Bifurcata</taxon>
        <taxon>Unidentata</taxon>
        <taxon>Episquamata</taxon>
        <taxon>Toxicofera</taxon>
        <taxon>Serpentes</taxon>
        <taxon>Colubroidea</taxon>
        <taxon>Elapidae</taxon>
        <taxon>Elapinae</taxon>
        <taxon>Ophiophagus</taxon>
    </lineage>
</organism>
<evidence type="ECO:0000256" key="1">
    <source>
        <dbReference type="SAM" id="MobiDB-lite"/>
    </source>
</evidence>
<gene>
    <name evidence="2" type="primary">Cttn</name>
    <name evidence="2" type="ORF">L345_18058</name>
</gene>
<name>V8N2V0_OPHHA</name>
<evidence type="ECO:0000313" key="2">
    <source>
        <dbReference type="EMBL" id="ETE56231.1"/>
    </source>
</evidence>
<reference evidence="2 3" key="1">
    <citation type="journal article" date="2013" name="Proc. Natl. Acad. Sci. U.S.A.">
        <title>The king cobra genome reveals dynamic gene evolution and adaptation in the snake venom system.</title>
        <authorList>
            <person name="Vonk F.J."/>
            <person name="Casewell N.R."/>
            <person name="Henkel C.V."/>
            <person name="Heimberg A.M."/>
            <person name="Jansen H.J."/>
            <person name="McCleary R.J."/>
            <person name="Kerkkamp H.M."/>
            <person name="Vos R.A."/>
            <person name="Guerreiro I."/>
            <person name="Calvete J.J."/>
            <person name="Wuster W."/>
            <person name="Woods A.E."/>
            <person name="Logan J.M."/>
            <person name="Harrison R.A."/>
            <person name="Castoe T.A."/>
            <person name="de Koning A.P."/>
            <person name="Pollock D.D."/>
            <person name="Yandell M."/>
            <person name="Calderon D."/>
            <person name="Renjifo C."/>
            <person name="Currier R.B."/>
            <person name="Salgado D."/>
            <person name="Pla D."/>
            <person name="Sanz L."/>
            <person name="Hyder A.S."/>
            <person name="Ribeiro J.M."/>
            <person name="Arntzen J.W."/>
            <person name="van den Thillart G.E."/>
            <person name="Boetzer M."/>
            <person name="Pirovano W."/>
            <person name="Dirks R.P."/>
            <person name="Spaink H.P."/>
            <person name="Duboule D."/>
            <person name="McGlinn E."/>
            <person name="Kini R.M."/>
            <person name="Richardson M.K."/>
        </authorList>
    </citation>
    <scope>NUCLEOTIDE SEQUENCE</scope>
    <source>
        <tissue evidence="2">Blood</tissue>
    </source>
</reference>
<comment type="caution">
    <text evidence="2">The sequence shown here is derived from an EMBL/GenBank/DDBJ whole genome shotgun (WGS) entry which is preliminary data.</text>
</comment>
<dbReference type="EMBL" id="AZIM01032875">
    <property type="protein sequence ID" value="ETE56231.1"/>
    <property type="molecule type" value="Genomic_DNA"/>
</dbReference>
<feature type="region of interest" description="Disordered" evidence="1">
    <location>
        <begin position="1"/>
        <end position="50"/>
    </location>
</feature>
<protein>
    <submittedName>
        <fullName evidence="2">Src substrate cortactin</fullName>
    </submittedName>
</protein>
<keyword evidence="3" id="KW-1185">Reference proteome</keyword>
<dbReference type="AlphaFoldDB" id="V8N2V0"/>
<accession>V8N2V0</accession>
<proteinExistence type="predicted"/>
<feature type="compositionally biased region" description="Basic and acidic residues" evidence="1">
    <location>
        <begin position="1"/>
        <end position="43"/>
    </location>
</feature>